<comment type="caution">
    <text evidence="1">The sequence shown here is derived from an EMBL/GenBank/DDBJ whole genome shotgun (WGS) entry which is preliminary data.</text>
</comment>
<feature type="non-terminal residue" evidence="1">
    <location>
        <position position="175"/>
    </location>
</feature>
<gene>
    <name evidence="1" type="ORF">FBU59_002477</name>
</gene>
<keyword evidence="2" id="KW-1185">Reference proteome</keyword>
<organism evidence="1 2">
    <name type="scientific">Linderina macrospora</name>
    <dbReference type="NCBI Taxonomy" id="4868"/>
    <lineage>
        <taxon>Eukaryota</taxon>
        <taxon>Fungi</taxon>
        <taxon>Fungi incertae sedis</taxon>
        <taxon>Zoopagomycota</taxon>
        <taxon>Kickxellomycotina</taxon>
        <taxon>Kickxellomycetes</taxon>
        <taxon>Kickxellales</taxon>
        <taxon>Kickxellaceae</taxon>
        <taxon>Linderina</taxon>
    </lineage>
</organism>
<protein>
    <submittedName>
        <fullName evidence="1">Uncharacterized protein</fullName>
    </submittedName>
</protein>
<dbReference type="EMBL" id="JANBPW010001357">
    <property type="protein sequence ID" value="KAJ1944880.1"/>
    <property type="molecule type" value="Genomic_DNA"/>
</dbReference>
<accession>A0ACC1JB71</accession>
<reference evidence="1" key="1">
    <citation type="submission" date="2022-07" db="EMBL/GenBank/DDBJ databases">
        <title>Phylogenomic reconstructions and comparative analyses of Kickxellomycotina fungi.</title>
        <authorList>
            <person name="Reynolds N.K."/>
            <person name="Stajich J.E."/>
            <person name="Barry K."/>
            <person name="Grigoriev I.V."/>
            <person name="Crous P."/>
            <person name="Smith M.E."/>
        </authorList>
    </citation>
    <scope>NUCLEOTIDE SEQUENCE</scope>
    <source>
        <strain evidence="1">NRRL 5244</strain>
    </source>
</reference>
<proteinExistence type="predicted"/>
<dbReference type="Proteomes" id="UP001150603">
    <property type="component" value="Unassembled WGS sequence"/>
</dbReference>
<evidence type="ECO:0000313" key="2">
    <source>
        <dbReference type="Proteomes" id="UP001150603"/>
    </source>
</evidence>
<name>A0ACC1JB71_9FUNG</name>
<sequence length="175" mass="20046">MSTKSKFTTKKLLAEFKNSVDKQDTNQAWYVYHRLQHRFRNTPVDLSSSKVIPRRLAHHPKIALPTMQSDILSVLNLEHVVSYNPYHASRMTERIKKVLKAVADSGGALSSRDLNVLLRYFATIKNGEAADHIWQYAALSGMSRDITNYNSFVNVKLVTGELERAMETIREIRRA</sequence>
<evidence type="ECO:0000313" key="1">
    <source>
        <dbReference type="EMBL" id="KAJ1944880.1"/>
    </source>
</evidence>